<keyword evidence="2" id="KW-0732">Signal</keyword>
<dbReference type="PRINTS" id="PR01217">
    <property type="entry name" value="PRICHEXTENSN"/>
</dbReference>
<name>A0A835Y5F1_9CHLO</name>
<proteinExistence type="predicted"/>
<feature type="region of interest" description="Disordered" evidence="1">
    <location>
        <begin position="37"/>
        <end position="75"/>
    </location>
</feature>
<protein>
    <submittedName>
        <fullName evidence="3">Uncharacterized protein</fullName>
    </submittedName>
</protein>
<evidence type="ECO:0000256" key="2">
    <source>
        <dbReference type="SAM" id="SignalP"/>
    </source>
</evidence>
<accession>A0A835Y5F1</accession>
<dbReference type="Proteomes" id="UP000612055">
    <property type="component" value="Unassembled WGS sequence"/>
</dbReference>
<feature type="signal peptide" evidence="2">
    <location>
        <begin position="1"/>
        <end position="31"/>
    </location>
</feature>
<organism evidence="3 4">
    <name type="scientific">Edaphochlamys debaryana</name>
    <dbReference type="NCBI Taxonomy" id="47281"/>
    <lineage>
        <taxon>Eukaryota</taxon>
        <taxon>Viridiplantae</taxon>
        <taxon>Chlorophyta</taxon>
        <taxon>core chlorophytes</taxon>
        <taxon>Chlorophyceae</taxon>
        <taxon>CS clade</taxon>
        <taxon>Chlamydomonadales</taxon>
        <taxon>Chlamydomonadales incertae sedis</taxon>
        <taxon>Edaphochlamys</taxon>
    </lineage>
</organism>
<dbReference type="AlphaFoldDB" id="A0A835Y5F1"/>
<comment type="caution">
    <text evidence="3">The sequence shown here is derived from an EMBL/GenBank/DDBJ whole genome shotgun (WGS) entry which is preliminary data.</text>
</comment>
<sequence>MAPTRGALELLALALVAAAALLGGGPAGAAAQFNGSLGSFEDLFPEGPPLPPLPPGLPPPPPTSPPPRYPLAPSYGPAAYPPSGPVHPPPYPPSYPRLSYLPPAPAYAYPPSYPPRRGAYPPPYPLAPVAYPPRPPSPPWQEQYVAYQDSRNIYIYSIAKYTYDDAASFCDRYSTSLIPYDDAELIKGAANQVCVQRGRGCWAGGRSADGCAYIDPRGGGGAYTHDCADKQYAFCYGRKKA</sequence>
<dbReference type="EMBL" id="JAEHOE010000019">
    <property type="protein sequence ID" value="KAG2496336.1"/>
    <property type="molecule type" value="Genomic_DNA"/>
</dbReference>
<dbReference type="SUPFAM" id="SSF56436">
    <property type="entry name" value="C-type lectin-like"/>
    <property type="match status" value="1"/>
</dbReference>
<dbReference type="InterPro" id="IPR016187">
    <property type="entry name" value="CTDL_fold"/>
</dbReference>
<evidence type="ECO:0000313" key="3">
    <source>
        <dbReference type="EMBL" id="KAG2496336.1"/>
    </source>
</evidence>
<evidence type="ECO:0000313" key="4">
    <source>
        <dbReference type="Proteomes" id="UP000612055"/>
    </source>
</evidence>
<reference evidence="3" key="1">
    <citation type="journal article" date="2020" name="bioRxiv">
        <title>Comparative genomics of Chlamydomonas.</title>
        <authorList>
            <person name="Craig R.J."/>
            <person name="Hasan A.R."/>
            <person name="Ness R.W."/>
            <person name="Keightley P.D."/>
        </authorList>
    </citation>
    <scope>NUCLEOTIDE SEQUENCE</scope>
    <source>
        <strain evidence="3">CCAP 11/70</strain>
    </source>
</reference>
<evidence type="ECO:0000256" key="1">
    <source>
        <dbReference type="SAM" id="MobiDB-lite"/>
    </source>
</evidence>
<feature type="compositionally biased region" description="Pro residues" evidence="1">
    <location>
        <begin position="46"/>
        <end position="70"/>
    </location>
</feature>
<feature type="chain" id="PRO_5032657146" evidence="2">
    <location>
        <begin position="32"/>
        <end position="241"/>
    </location>
</feature>
<dbReference type="OrthoDB" id="544490at2759"/>
<keyword evidence="4" id="KW-1185">Reference proteome</keyword>
<gene>
    <name evidence="3" type="ORF">HYH03_005566</name>
</gene>